<dbReference type="EMBL" id="CP024962">
    <property type="protein sequence ID" value="ATZ16319.1"/>
    <property type="molecule type" value="Genomic_DNA"/>
</dbReference>
<dbReference type="Proteomes" id="UP000232222">
    <property type="component" value="Chromosome"/>
</dbReference>
<organism evidence="2 3">
    <name type="scientific">Entomoplasma freundtii</name>
    <dbReference type="NCBI Taxonomy" id="74700"/>
    <lineage>
        <taxon>Bacteria</taxon>
        <taxon>Bacillati</taxon>
        <taxon>Mycoplasmatota</taxon>
        <taxon>Mollicutes</taxon>
        <taxon>Entomoplasmatales</taxon>
        <taxon>Entomoplasmataceae</taxon>
        <taxon>Entomoplasma</taxon>
    </lineage>
</organism>
<dbReference type="AlphaFoldDB" id="A0A2K8NR74"/>
<protein>
    <submittedName>
        <fullName evidence="2">Uncharacterized protein</fullName>
    </submittedName>
</protein>
<sequence>MAILDFFKYQFKERYNADPHFADNLTFPYKTFEVKYNAILKERYPSITDEMKRQLWVNKKIKLDIKNLDEVTDGVKDLIATNFEHVDLITEKNSSLVKYLTEKKTAKIYKVKKFSPTHYHYSTLGDKAVLSVKFDIKLNFFKTQTIVKYSQGFLSEMAFMYVTYAETKQMVDAKLQFDKQAKQLEYKLKKYFMLDKDQNKEQEKPKEKEQKCLSGQSV</sequence>
<name>A0A2K8NR74_9MOLU</name>
<evidence type="ECO:0000256" key="1">
    <source>
        <dbReference type="SAM" id="MobiDB-lite"/>
    </source>
</evidence>
<feature type="compositionally biased region" description="Basic and acidic residues" evidence="1">
    <location>
        <begin position="198"/>
        <end position="211"/>
    </location>
</feature>
<accession>A0A2K8NR74</accession>
<gene>
    <name evidence="2" type="ORF">EFREU_v1c02930</name>
</gene>
<evidence type="ECO:0000313" key="2">
    <source>
        <dbReference type="EMBL" id="ATZ16319.1"/>
    </source>
</evidence>
<dbReference type="KEGG" id="efr:EFREU_v1c02930"/>
<evidence type="ECO:0000313" key="3">
    <source>
        <dbReference type="Proteomes" id="UP000232222"/>
    </source>
</evidence>
<feature type="region of interest" description="Disordered" evidence="1">
    <location>
        <begin position="198"/>
        <end position="218"/>
    </location>
</feature>
<dbReference type="RefSeq" id="WP_100609270.1">
    <property type="nucleotide sequence ID" value="NZ_CP024962.1"/>
</dbReference>
<keyword evidence="3" id="KW-1185">Reference proteome</keyword>
<reference evidence="2 3" key="1">
    <citation type="submission" date="2017-11" db="EMBL/GenBank/DDBJ databases">
        <title>Genome sequence of Entomoplasma freundtii BARC 318 (ATCC 51999).</title>
        <authorList>
            <person name="Lo W.-S."/>
            <person name="Gasparich G.E."/>
            <person name="Kuo C.-H."/>
        </authorList>
    </citation>
    <scope>NUCLEOTIDE SEQUENCE [LARGE SCALE GENOMIC DNA]</scope>
    <source>
        <strain evidence="2 3">BARC 318</strain>
    </source>
</reference>
<proteinExistence type="predicted"/>